<keyword evidence="9" id="KW-1278">Translocase</keyword>
<evidence type="ECO:0000256" key="6">
    <source>
        <dbReference type="ARBA" id="ARBA00022737"/>
    </source>
</evidence>
<dbReference type="GO" id="GO:0008559">
    <property type="term" value="F:ABC-type xenobiotic transporter activity"/>
    <property type="evidence" value="ECO:0007669"/>
    <property type="project" value="UniProtKB-EC"/>
</dbReference>
<dbReference type="InterPro" id="IPR003593">
    <property type="entry name" value="AAA+_ATPase"/>
</dbReference>
<dbReference type="EMBL" id="VDCV01000011">
    <property type="protein sequence ID" value="KAB5533943.1"/>
    <property type="molecule type" value="Genomic_DNA"/>
</dbReference>
<dbReference type="Pfam" id="PF00005">
    <property type="entry name" value="ABC_tran"/>
    <property type="match status" value="2"/>
</dbReference>
<dbReference type="CDD" id="cd18580">
    <property type="entry name" value="ABC_6TM_ABCC_D2"/>
    <property type="match status" value="1"/>
</dbReference>
<name>A0A5N5KU30_9ROSI</name>
<keyword evidence="4" id="KW-0813">Transport</keyword>
<dbReference type="GO" id="GO:0008270">
    <property type="term" value="F:zinc ion binding"/>
    <property type="evidence" value="ECO:0007669"/>
    <property type="project" value="InterPro"/>
</dbReference>
<dbReference type="InterPro" id="IPR011527">
    <property type="entry name" value="ABC1_TM_dom"/>
</dbReference>
<dbReference type="GO" id="GO:0003676">
    <property type="term" value="F:nucleic acid binding"/>
    <property type="evidence" value="ECO:0007669"/>
    <property type="project" value="InterPro"/>
</dbReference>
<comment type="subcellular location">
    <subcellularLocation>
        <location evidence="1">Endomembrane system</location>
        <topology evidence="1">Multi-pass membrane protein</topology>
    </subcellularLocation>
</comment>
<feature type="domain" description="ABC transporter" evidence="15">
    <location>
        <begin position="882"/>
        <end position="1115"/>
    </location>
</feature>
<dbReference type="SUPFAM" id="SSF57756">
    <property type="entry name" value="Retrovirus zinc finger-like domains"/>
    <property type="match status" value="1"/>
</dbReference>
<feature type="compositionally biased region" description="Polar residues" evidence="13">
    <location>
        <begin position="815"/>
        <end position="836"/>
    </location>
</feature>
<feature type="transmembrane region" description="Helical" evidence="14">
    <location>
        <begin position="233"/>
        <end position="255"/>
    </location>
</feature>
<evidence type="ECO:0000256" key="13">
    <source>
        <dbReference type="SAM" id="MobiDB-lite"/>
    </source>
</evidence>
<feature type="transmembrane region" description="Helical" evidence="14">
    <location>
        <begin position="1277"/>
        <end position="1301"/>
    </location>
</feature>
<evidence type="ECO:0000256" key="2">
    <source>
        <dbReference type="ARBA" id="ARBA00009726"/>
    </source>
</evidence>
<accession>A0A5N5KU30</accession>
<dbReference type="InterPro" id="IPR036322">
    <property type="entry name" value="WD40_repeat_dom_sf"/>
</dbReference>
<evidence type="ECO:0000256" key="4">
    <source>
        <dbReference type="ARBA" id="ARBA00022448"/>
    </source>
</evidence>
<proteinExistence type="inferred from homology"/>
<dbReference type="PANTHER" id="PTHR24223:SF375">
    <property type="entry name" value="ABC TRANSPORTER C FAMILY MEMBER 11-RELATED"/>
    <property type="match status" value="1"/>
</dbReference>
<feature type="transmembrane region" description="Helical" evidence="14">
    <location>
        <begin position="1438"/>
        <end position="1459"/>
    </location>
</feature>
<dbReference type="CDD" id="cd03244">
    <property type="entry name" value="ABCC_MRP_domain2"/>
    <property type="match status" value="1"/>
</dbReference>
<dbReference type="SMART" id="SM00382">
    <property type="entry name" value="AAA"/>
    <property type="match status" value="2"/>
</dbReference>
<dbReference type="InterPro" id="IPR036875">
    <property type="entry name" value="Znf_CCHC_sf"/>
</dbReference>
<evidence type="ECO:0000313" key="18">
    <source>
        <dbReference type="Proteomes" id="UP000326939"/>
    </source>
</evidence>
<dbReference type="SMART" id="SM00320">
    <property type="entry name" value="WD40"/>
    <property type="match status" value="6"/>
</dbReference>
<keyword evidence="6" id="KW-0677">Repeat</keyword>
<dbReference type="SUPFAM" id="SSF52540">
    <property type="entry name" value="P-loop containing nucleoside triphosphate hydrolases"/>
    <property type="match status" value="2"/>
</dbReference>
<evidence type="ECO:0000256" key="5">
    <source>
        <dbReference type="ARBA" id="ARBA00022692"/>
    </source>
</evidence>
<feature type="domain" description="ABC transmembrane type-1" evidence="16">
    <location>
        <begin position="1251"/>
        <end position="1500"/>
    </location>
</feature>
<dbReference type="Proteomes" id="UP000326939">
    <property type="component" value="Chromosome 11"/>
</dbReference>
<evidence type="ECO:0000313" key="17">
    <source>
        <dbReference type="EMBL" id="KAB5533943.1"/>
    </source>
</evidence>
<feature type="transmembrane region" description="Helical" evidence="14">
    <location>
        <begin position="132"/>
        <end position="150"/>
    </location>
</feature>
<dbReference type="InterPro" id="IPR044726">
    <property type="entry name" value="ABCC_6TM_D2"/>
</dbReference>
<dbReference type="Gene3D" id="1.20.1560.10">
    <property type="entry name" value="ABC transporter type 1, transmembrane domain"/>
    <property type="match status" value="3"/>
</dbReference>
<dbReference type="Gene3D" id="2.130.10.10">
    <property type="entry name" value="YVTN repeat-like/Quinoprotein amine dehydrogenase"/>
    <property type="match status" value="1"/>
</dbReference>
<feature type="transmembrane region" description="Helical" evidence="14">
    <location>
        <begin position="1242"/>
        <end position="1265"/>
    </location>
</feature>
<dbReference type="InterPro" id="IPR036640">
    <property type="entry name" value="ABC1_TM_sf"/>
</dbReference>
<dbReference type="CDD" id="cd18579">
    <property type="entry name" value="ABC_6TM_ABCC_D1"/>
    <property type="match status" value="1"/>
</dbReference>
<dbReference type="SUPFAM" id="SSF50978">
    <property type="entry name" value="WD40 repeat-like"/>
    <property type="match status" value="1"/>
</dbReference>
<dbReference type="Gene3D" id="4.10.60.10">
    <property type="entry name" value="Zinc finger, CCHC-type"/>
    <property type="match status" value="1"/>
</dbReference>
<feature type="region of interest" description="Disordered" evidence="13">
    <location>
        <begin position="815"/>
        <end position="840"/>
    </location>
</feature>
<comment type="caution">
    <text evidence="17">The sequence shown here is derived from an EMBL/GenBank/DDBJ whole genome shotgun (WGS) entry which is preliminary data.</text>
</comment>
<evidence type="ECO:0000256" key="11">
    <source>
        <dbReference type="ARBA" id="ARBA00023136"/>
    </source>
</evidence>
<keyword evidence="10 14" id="KW-1133">Transmembrane helix</keyword>
<dbReference type="CDD" id="cd03250">
    <property type="entry name" value="ABCC_MRP_domain1"/>
    <property type="match status" value="1"/>
</dbReference>
<dbReference type="PROSITE" id="PS00211">
    <property type="entry name" value="ABC_TRANSPORTER_1"/>
    <property type="match status" value="2"/>
</dbReference>
<evidence type="ECO:0000256" key="1">
    <source>
        <dbReference type="ARBA" id="ARBA00004127"/>
    </source>
</evidence>
<dbReference type="GO" id="GO:0005524">
    <property type="term" value="F:ATP binding"/>
    <property type="evidence" value="ECO:0007669"/>
    <property type="project" value="UniProtKB-KW"/>
</dbReference>
<keyword evidence="7" id="KW-0547">Nucleotide-binding</keyword>
<dbReference type="GO" id="GO:0016887">
    <property type="term" value="F:ATP hydrolysis activity"/>
    <property type="evidence" value="ECO:0007669"/>
    <property type="project" value="InterPro"/>
</dbReference>
<dbReference type="InterPro" id="IPR050173">
    <property type="entry name" value="ABC_transporter_C-like"/>
</dbReference>
<evidence type="ECO:0000256" key="14">
    <source>
        <dbReference type="SAM" id="Phobius"/>
    </source>
</evidence>
<evidence type="ECO:0000256" key="12">
    <source>
        <dbReference type="ARBA" id="ARBA00034018"/>
    </source>
</evidence>
<dbReference type="Pfam" id="PF14223">
    <property type="entry name" value="Retrotran_gag_2"/>
    <property type="match status" value="1"/>
</dbReference>
<dbReference type="InterPro" id="IPR017871">
    <property type="entry name" value="ABC_transporter-like_CS"/>
</dbReference>
<evidence type="ECO:0000256" key="7">
    <source>
        <dbReference type="ARBA" id="ARBA00022741"/>
    </source>
</evidence>
<dbReference type="PROSITE" id="PS50929">
    <property type="entry name" value="ABC_TM1F"/>
    <property type="match status" value="2"/>
</dbReference>
<keyword evidence="5 14" id="KW-0812">Transmembrane</keyword>
<dbReference type="InterPro" id="IPR003439">
    <property type="entry name" value="ABC_transporter-like_ATP-bd"/>
</dbReference>
<gene>
    <name evidence="17" type="ORF">DKX38_017029</name>
</gene>
<dbReference type="GO" id="GO:0016020">
    <property type="term" value="C:membrane"/>
    <property type="evidence" value="ECO:0007669"/>
    <property type="project" value="InterPro"/>
</dbReference>
<dbReference type="Gene3D" id="3.40.50.300">
    <property type="entry name" value="P-loop containing nucleotide triphosphate hydrolases"/>
    <property type="match status" value="2"/>
</dbReference>
<protein>
    <recommendedName>
        <fullName evidence="3">ABC-type xenobiotic transporter</fullName>
        <ecNumber evidence="3">7.6.2.2</ecNumber>
    </recommendedName>
</protein>
<feature type="domain" description="ABC transporter" evidence="15">
    <location>
        <begin position="1537"/>
        <end position="1771"/>
    </location>
</feature>
<dbReference type="InterPro" id="IPR015943">
    <property type="entry name" value="WD40/YVTN_repeat-like_dom_sf"/>
</dbReference>
<feature type="domain" description="ABC transmembrane type-1" evidence="16">
    <location>
        <begin position="98"/>
        <end position="377"/>
    </location>
</feature>
<dbReference type="PANTHER" id="PTHR24223">
    <property type="entry name" value="ATP-BINDING CASSETTE SUB-FAMILY C"/>
    <property type="match status" value="1"/>
</dbReference>
<keyword evidence="18" id="KW-1185">Reference proteome</keyword>
<dbReference type="Pfam" id="PF00400">
    <property type="entry name" value="WD40"/>
    <property type="match status" value="1"/>
</dbReference>
<comment type="catalytic activity">
    <reaction evidence="12">
        <text>ATP + H2O + xenobioticSide 1 = ADP + phosphate + xenobioticSide 2.</text>
        <dbReference type="EC" id="7.6.2.2"/>
    </reaction>
</comment>
<keyword evidence="8" id="KW-0067">ATP-binding</keyword>
<evidence type="ECO:0000256" key="9">
    <source>
        <dbReference type="ARBA" id="ARBA00022967"/>
    </source>
</evidence>
<evidence type="ECO:0000256" key="3">
    <source>
        <dbReference type="ARBA" id="ARBA00012191"/>
    </source>
</evidence>
<evidence type="ECO:0000259" key="15">
    <source>
        <dbReference type="PROSITE" id="PS50893"/>
    </source>
</evidence>
<dbReference type="InterPro" id="IPR001680">
    <property type="entry name" value="WD40_rpt"/>
</dbReference>
<reference evidence="18" key="1">
    <citation type="journal article" date="2019" name="Gigascience">
        <title>De novo genome assembly of the endangered Acer yangbiense, a plant species with extremely small populations endemic to Yunnan Province, China.</title>
        <authorList>
            <person name="Yang J."/>
            <person name="Wariss H.M."/>
            <person name="Tao L."/>
            <person name="Zhang R."/>
            <person name="Yun Q."/>
            <person name="Hollingsworth P."/>
            <person name="Dao Z."/>
            <person name="Luo G."/>
            <person name="Guo H."/>
            <person name="Ma Y."/>
            <person name="Sun W."/>
        </authorList>
    </citation>
    <scope>NUCLEOTIDE SEQUENCE [LARGE SCALE GENOMIC DNA]</scope>
    <source>
        <strain evidence="18">cv. br00</strain>
    </source>
</reference>
<dbReference type="EC" id="7.6.2.2" evidence="3"/>
<dbReference type="GO" id="GO:0012505">
    <property type="term" value="C:endomembrane system"/>
    <property type="evidence" value="ECO:0007669"/>
    <property type="project" value="UniProtKB-SubCell"/>
</dbReference>
<sequence length="2141" mass="240397">MEPESPDNGAYEAFPGREQICPERHANLFSRIFFWWLTPLMKQAHKRPISEKDVWELDTWDQTETLMKKFQTCWVEESQRPKPCLLRALNNSLGGRFWLGGFFKIGYDLSKFMGPVVLSHLLQSMQRGDPAWVGYVYAFIIFLGMLFSALCEPRYYQNVLRVGFRLRSTLVAGIFRKSLKLTQDGQKNFPSGKITNMITTDADALQQICLLLHELWSAPFSITMSMVLLYQQLGVASLSGSLVLVLMVPTQAILLNRMRQLTKEGLHRTDRRVSLMNEILAAMDSVKCYAWEKIFQFRVQSVRNDELSLFRSAQLLFAFNSFIVNSIPVVVTLVSFSTFTLLGGDLTPAKAFTSLSLFQVLRYPLNILPNLLSQVVNANISLQRLEELFLAEERVLAPNPPLEPGIPAISIENGNFSWDLKDLGTVTWYTFEFGLCHLRPREERTRVSGQYTKSDPSVSSLIGFFNVSHHCPSILRSRNPWRRISLEEAATETLPTVDQLVVKMTDNRATITEIVPAMSKITDHKLNGTNYLEWSKTIRVYLRSVKKDDHLCEEPPDDETKKKPWMRDDARLFLQIRNSIDSEIVGLLNHCEFVKELMDYLEFLYSGKGNMSRMYDVCKAFYRAEKEAKSLTTYFMDFKKTYEELNVLLPFSTDIKVQQNQREKMAVMSFLAGLPSELEAVKSQILSSPEIGSLQEVFSRILRTEGTLSIQHTNNVLLAKGRKNDTGRKLNIRGGSRTLDSYTNDSNNIVCYYCHEPGHTKKFCKKLQNRNQRNQFANVITTSSTSSRSSDKTIMVSADDFAKFSLYQDSLKISTPDTAPTETEDSFFQSSTPNSDNEGEDENWLIYQVTIPNTLTDSSGTPHDGVDVPPTLARPPIVQVYSRRQETTDTCPTSAPLLSDPPCDLDLPIGLRKGKRQFGSLVAIVGGTGEGKTSLISAMLGELPPMQDASVVIRGTVAYAPQVPWIFNATVRDNILFGLKYEPSRYGKAIDATALQHDLDLLTGHDLTEIGERGINISGGQKQRVSMARAFYSNSDVYIFDDPLGALDAHVAQQVFNGCIKEGLQGKTRVLVTNQLHFLPRVDKIILLSEGMIKEEGTFEELLRNSELFQKLMENAGKMEEQVKEKENSDNLDYKSSKAAANWENELPQRAGYRMKGKDRKSILIKQEERERDLYCRTTIVANVALDDLKASDAQIFIFCMQNHFTPVGYQLLTVDVPMLFKVFVVLTFKHSIFPNFVKAKLVVLVLDTYSLIFICRSTWLSFWTNQSALQSYRPGYFIFVYALLSFGQVTVTLANSYWLISSSLHASKRLHDAMLDSILRAPMLFFHTNPTGRIINRFAKDVGEIDRNVANSANNFLSLAWQLLSTFVLIGTSTSREVKRLDSITRSPVYAQFGEALNGLPSIRAYKAYDWMAIINGKYMDNNIRFSLVTISSDGWLAIRLVTLGGMMIWLIASFAVLGNARTENHVEFASIMGLLLSYTSNITDLLSNVLRQASKAENSLNSVERVSTYIDLPSEAPAIVKSNRPDPAWPFSGLIKFKDVVLRYRPELPPVLHGLSFAVSPSEKLGIAGRTGAGKSSMLNALFRIVELERGEITIDGCDVTKFGLTDLRKVLSIIPQSPVLFSGTVRFNLDPFSEHNDADLWEALERAHLKDAVRNSSAGLDAQVFEGGENFSVGQRQLLSLARALLRRSKILVLDEATASVDVRIDALIQKTIREEFRSCTMLIIAHRLNTIIDCDRILVLEAGQVSEHATPEELLSNEGSAFSRMVQSTGPTNAQSPDGSCFLTSSEDNTMHLFSLPDNGSDSDADGRCLAIDEDSYDASLIVKEGESVYDFCWYPYMSASDPVSCVFATTSRDHPIHLWDATSGTLRCTYRAYDAVDEITAAISIAFNPAGTKIFAGYNKSIRVFDIHRPGRDFAQYSTIQGKKEGQTGIISAVAFSPTHTGMLATGSYSQTTAIYREDNMELLYVLHGQEGGITHVQFSKDGNYLYTGGRKDPYILCWDMRKTVEVVYKLYRSSEHTNQRIFFDIEPLGQHLATGGQDGLVHIYDLQNGQWVSGFQAATDTVNGFSFHPFLPMAVSSSGHRRFKVPDGCDENLHLTGYENCASVWNFSCASMEDDTNINGGDFTQSENETPHQDP</sequence>
<evidence type="ECO:0000256" key="8">
    <source>
        <dbReference type="ARBA" id="ARBA00022840"/>
    </source>
</evidence>
<dbReference type="Pfam" id="PF00664">
    <property type="entry name" value="ABC_membrane"/>
    <property type="match status" value="2"/>
</dbReference>
<dbReference type="InterPro" id="IPR044746">
    <property type="entry name" value="ABCC_6TM_D1"/>
</dbReference>
<dbReference type="FunFam" id="3.40.50.300:FF:000163">
    <property type="entry name" value="Multidrug resistance-associated protein member 4"/>
    <property type="match status" value="1"/>
</dbReference>
<comment type="similarity">
    <text evidence="2">Belongs to the ABC transporter superfamily. ABCC family. Conjugate transporter (TC 3.A.1.208) subfamily.</text>
</comment>
<feature type="transmembrane region" description="Helical" evidence="14">
    <location>
        <begin position="1208"/>
        <end position="1230"/>
    </location>
</feature>
<organism evidence="17 18">
    <name type="scientific">Salix brachista</name>
    <dbReference type="NCBI Taxonomy" id="2182728"/>
    <lineage>
        <taxon>Eukaryota</taxon>
        <taxon>Viridiplantae</taxon>
        <taxon>Streptophyta</taxon>
        <taxon>Embryophyta</taxon>
        <taxon>Tracheophyta</taxon>
        <taxon>Spermatophyta</taxon>
        <taxon>Magnoliopsida</taxon>
        <taxon>eudicotyledons</taxon>
        <taxon>Gunneridae</taxon>
        <taxon>Pentapetalae</taxon>
        <taxon>rosids</taxon>
        <taxon>fabids</taxon>
        <taxon>Malpighiales</taxon>
        <taxon>Salicaceae</taxon>
        <taxon>Saliceae</taxon>
        <taxon>Salix</taxon>
    </lineage>
</organism>
<dbReference type="PROSITE" id="PS50893">
    <property type="entry name" value="ABC_TRANSPORTER_2"/>
    <property type="match status" value="2"/>
</dbReference>
<keyword evidence="11 14" id="KW-0472">Membrane</keyword>
<dbReference type="FunFam" id="3.40.50.300:FF:000450">
    <property type="entry name" value="ABC transporter C family member 2"/>
    <property type="match status" value="1"/>
</dbReference>
<evidence type="ECO:0000259" key="16">
    <source>
        <dbReference type="PROSITE" id="PS50929"/>
    </source>
</evidence>
<evidence type="ECO:0000256" key="10">
    <source>
        <dbReference type="ARBA" id="ARBA00022989"/>
    </source>
</evidence>
<dbReference type="FunFam" id="1.20.1560.10:FF:000024">
    <property type="entry name" value="ABC transporter C family member 2"/>
    <property type="match status" value="1"/>
</dbReference>
<dbReference type="InterPro" id="IPR027417">
    <property type="entry name" value="P-loop_NTPase"/>
</dbReference>
<dbReference type="SUPFAM" id="SSF90123">
    <property type="entry name" value="ABC transporter transmembrane region"/>
    <property type="match status" value="2"/>
</dbReference>